<proteinExistence type="predicted"/>
<gene>
    <name evidence="1" type="ORF">CCACVL1_25165</name>
</gene>
<dbReference type="EMBL" id="AWWV01014049">
    <property type="protein sequence ID" value="OMO59001.1"/>
    <property type="molecule type" value="Genomic_DNA"/>
</dbReference>
<evidence type="ECO:0000313" key="2">
    <source>
        <dbReference type="Proteomes" id="UP000188268"/>
    </source>
</evidence>
<evidence type="ECO:0000313" key="1">
    <source>
        <dbReference type="EMBL" id="OMO59001.1"/>
    </source>
</evidence>
<dbReference type="Proteomes" id="UP000188268">
    <property type="component" value="Unassembled WGS sequence"/>
</dbReference>
<name>A0A1R3GLP8_COCAP</name>
<keyword evidence="2" id="KW-1185">Reference proteome</keyword>
<dbReference type="Gramene" id="OMO59001">
    <property type="protein sequence ID" value="OMO59001"/>
    <property type="gene ID" value="CCACVL1_25165"/>
</dbReference>
<protein>
    <submittedName>
        <fullName evidence="1">Uncharacterized protein</fullName>
    </submittedName>
</protein>
<organism evidence="1 2">
    <name type="scientific">Corchorus capsularis</name>
    <name type="common">Jute</name>
    <dbReference type="NCBI Taxonomy" id="210143"/>
    <lineage>
        <taxon>Eukaryota</taxon>
        <taxon>Viridiplantae</taxon>
        <taxon>Streptophyta</taxon>
        <taxon>Embryophyta</taxon>
        <taxon>Tracheophyta</taxon>
        <taxon>Spermatophyta</taxon>
        <taxon>Magnoliopsida</taxon>
        <taxon>eudicotyledons</taxon>
        <taxon>Gunneridae</taxon>
        <taxon>Pentapetalae</taxon>
        <taxon>rosids</taxon>
        <taxon>malvids</taxon>
        <taxon>Malvales</taxon>
        <taxon>Malvaceae</taxon>
        <taxon>Grewioideae</taxon>
        <taxon>Apeibeae</taxon>
        <taxon>Corchorus</taxon>
    </lineage>
</organism>
<sequence length="62" mass="6952">MATTVFVFACNTRLHLCNHKESNTRHVVAMKLWLLHFISVGPKVVKFAYQPSGQPPSKKAEG</sequence>
<dbReference type="AlphaFoldDB" id="A0A1R3GLP8"/>
<reference evidence="1 2" key="1">
    <citation type="submission" date="2013-09" db="EMBL/GenBank/DDBJ databases">
        <title>Corchorus capsularis genome sequencing.</title>
        <authorList>
            <person name="Alam M."/>
            <person name="Haque M.S."/>
            <person name="Islam M.S."/>
            <person name="Emdad E.M."/>
            <person name="Islam M.M."/>
            <person name="Ahmed B."/>
            <person name="Halim A."/>
            <person name="Hossen Q.M.M."/>
            <person name="Hossain M.Z."/>
            <person name="Ahmed R."/>
            <person name="Khan M.M."/>
            <person name="Islam R."/>
            <person name="Rashid M.M."/>
            <person name="Khan S.A."/>
            <person name="Rahman M.S."/>
            <person name="Alam M."/>
        </authorList>
    </citation>
    <scope>NUCLEOTIDE SEQUENCE [LARGE SCALE GENOMIC DNA]</scope>
    <source>
        <strain evidence="2">cv. CVL-1</strain>
        <tissue evidence="1">Whole seedling</tissue>
    </source>
</reference>
<comment type="caution">
    <text evidence="1">The sequence shown here is derived from an EMBL/GenBank/DDBJ whole genome shotgun (WGS) entry which is preliminary data.</text>
</comment>
<accession>A0A1R3GLP8</accession>